<reference evidence="1 2" key="1">
    <citation type="journal article" date="2014" name="Genome Biol. Evol.">
        <title>The genome of the myxosporean Thelohanellus kitauei shows adaptations to nutrient acquisition within its fish host.</title>
        <authorList>
            <person name="Yang Y."/>
            <person name="Xiong J."/>
            <person name="Zhou Z."/>
            <person name="Huo F."/>
            <person name="Miao W."/>
            <person name="Ran C."/>
            <person name="Liu Y."/>
            <person name="Zhang J."/>
            <person name="Feng J."/>
            <person name="Wang M."/>
            <person name="Wang M."/>
            <person name="Wang L."/>
            <person name="Yao B."/>
        </authorList>
    </citation>
    <scope>NUCLEOTIDE SEQUENCE [LARGE SCALE GENOMIC DNA]</scope>
    <source>
        <strain evidence="1">Wuqing</strain>
    </source>
</reference>
<sequence length="101" mass="10904">MSKLKNFQAILNLLTGGQTESDGLSKAHPSFPCPPNFACHSKDDSSSGVLYALMAIVKALQAMWLTVLELANLSNPYLPALHGYLVHATRNLVRSRPAIIG</sequence>
<comment type="caution">
    <text evidence="1">The sequence shown here is derived from an EMBL/GenBank/DDBJ whole genome shotgun (WGS) entry which is preliminary data.</text>
</comment>
<dbReference type="AlphaFoldDB" id="A0A0C2N3V4"/>
<protein>
    <submittedName>
        <fullName evidence="1">Uncharacterized protein</fullName>
    </submittedName>
</protein>
<keyword evidence="2" id="KW-1185">Reference proteome</keyword>
<proteinExistence type="predicted"/>
<accession>A0A0C2N3V4</accession>
<gene>
    <name evidence="1" type="ORF">RF11_13157</name>
</gene>
<evidence type="ECO:0000313" key="1">
    <source>
        <dbReference type="EMBL" id="KII71005.1"/>
    </source>
</evidence>
<dbReference type="EMBL" id="JWZT01001886">
    <property type="protein sequence ID" value="KII71005.1"/>
    <property type="molecule type" value="Genomic_DNA"/>
</dbReference>
<name>A0A0C2N3V4_THEKT</name>
<evidence type="ECO:0000313" key="2">
    <source>
        <dbReference type="Proteomes" id="UP000031668"/>
    </source>
</evidence>
<organism evidence="1 2">
    <name type="scientific">Thelohanellus kitauei</name>
    <name type="common">Myxosporean</name>
    <dbReference type="NCBI Taxonomy" id="669202"/>
    <lineage>
        <taxon>Eukaryota</taxon>
        <taxon>Metazoa</taxon>
        <taxon>Cnidaria</taxon>
        <taxon>Myxozoa</taxon>
        <taxon>Myxosporea</taxon>
        <taxon>Bivalvulida</taxon>
        <taxon>Platysporina</taxon>
        <taxon>Myxobolidae</taxon>
        <taxon>Thelohanellus</taxon>
    </lineage>
</organism>
<dbReference type="Proteomes" id="UP000031668">
    <property type="component" value="Unassembled WGS sequence"/>
</dbReference>